<proteinExistence type="predicted"/>
<dbReference type="STRING" id="516051.VC82_959"/>
<evidence type="ECO:0000313" key="1">
    <source>
        <dbReference type="EMBL" id="AKA34607.1"/>
    </source>
</evidence>
<dbReference type="EMBL" id="CP011071">
    <property type="protein sequence ID" value="AKA34607.1"/>
    <property type="molecule type" value="Genomic_DNA"/>
</dbReference>
<sequence length="182" mass="20481">MEFGIWNFKQVIVNVLVAFLCGWAFLLNGCGAYNFSGASTGTAESFQVNFFQNMADQSPGSTFEPGLDRDFTLALQDLIANLTSLNLTNSNADLVFEGEIVEYRVAPMTATANQTAAQNRLTMSVNVRFYNKTKEEADFERRFSFFYDFPGNQLLESVKSEAHQVLFERITQDIFNASLADW</sequence>
<keyword evidence="2" id="KW-1185">Reference proteome</keyword>
<dbReference type="KEGG" id="mlt:VC82_959"/>
<accession>A0A0D5YQS9</accession>
<evidence type="ECO:0000313" key="2">
    <source>
        <dbReference type="Proteomes" id="UP000032726"/>
    </source>
</evidence>
<dbReference type="GO" id="GO:0019867">
    <property type="term" value="C:outer membrane"/>
    <property type="evidence" value="ECO:0007669"/>
    <property type="project" value="InterPro"/>
</dbReference>
<dbReference type="HOGENOM" id="CLU_114082_1_1_10"/>
<organism evidence="1 2">
    <name type="scientific">Flagellimonas lutaonensis</name>
    <dbReference type="NCBI Taxonomy" id="516051"/>
    <lineage>
        <taxon>Bacteria</taxon>
        <taxon>Pseudomonadati</taxon>
        <taxon>Bacteroidota</taxon>
        <taxon>Flavobacteriia</taxon>
        <taxon>Flavobacteriales</taxon>
        <taxon>Flavobacteriaceae</taxon>
        <taxon>Flagellimonas</taxon>
    </lineage>
</organism>
<protein>
    <submittedName>
        <fullName evidence="1">Lipoprotein</fullName>
    </submittedName>
</protein>
<dbReference type="InterPro" id="IPR007485">
    <property type="entry name" value="LPS_assembly_LptE"/>
</dbReference>
<dbReference type="Proteomes" id="UP000032726">
    <property type="component" value="Chromosome"/>
</dbReference>
<gene>
    <name evidence="1" type="ORF">VC82_959</name>
</gene>
<keyword evidence="1" id="KW-0449">Lipoprotein</keyword>
<name>A0A0D5YQS9_9FLAO</name>
<dbReference type="PATRIC" id="fig|516051.4.peg.996"/>
<reference evidence="1 2" key="1">
    <citation type="submission" date="2015-03" db="EMBL/GenBank/DDBJ databases">
        <title>Complete genome sequence of Muricauda lutaonensis CC-HSB-11T, isolated from a coastal hot spring.</title>
        <authorList>
            <person name="Kim K.M."/>
        </authorList>
    </citation>
    <scope>NUCLEOTIDE SEQUENCE [LARGE SCALE GENOMIC DNA]</scope>
    <source>
        <strain evidence="1 2">CC-HSB-11</strain>
    </source>
</reference>
<dbReference type="GO" id="GO:0043165">
    <property type="term" value="P:Gram-negative-bacterium-type cell outer membrane assembly"/>
    <property type="evidence" value="ECO:0007669"/>
    <property type="project" value="InterPro"/>
</dbReference>
<dbReference type="AlphaFoldDB" id="A0A0D5YQS9"/>
<dbReference type="Pfam" id="PF04390">
    <property type="entry name" value="LptE"/>
    <property type="match status" value="1"/>
</dbReference>